<reference evidence="11 12" key="1">
    <citation type="submission" date="2016-07" db="EMBL/GenBank/DDBJ databases">
        <title>Pervasive Adenine N6-methylation of Active Genes in Fungi.</title>
        <authorList>
            <consortium name="DOE Joint Genome Institute"/>
            <person name="Mondo S.J."/>
            <person name="Dannebaum R.O."/>
            <person name="Kuo R.C."/>
            <person name="Labutti K."/>
            <person name="Haridas S."/>
            <person name="Kuo A."/>
            <person name="Salamov A."/>
            <person name="Ahrendt S.R."/>
            <person name="Lipzen A."/>
            <person name="Sullivan W."/>
            <person name="Andreopoulos W.B."/>
            <person name="Clum A."/>
            <person name="Lindquist E."/>
            <person name="Daum C."/>
            <person name="Ramamoorthy G.K."/>
            <person name="Gryganskyi A."/>
            <person name="Culley D."/>
            <person name="Magnuson J.K."/>
            <person name="James T.Y."/>
            <person name="O'Malley M.A."/>
            <person name="Stajich J.E."/>
            <person name="Spatafora J.W."/>
            <person name="Visel A."/>
            <person name="Grigoriev I.V."/>
        </authorList>
    </citation>
    <scope>NUCLEOTIDE SEQUENCE [LARGE SCALE GENOMIC DNA]</scope>
    <source>
        <strain evidence="11 12">62-1032</strain>
    </source>
</reference>
<dbReference type="PROSITE" id="PS00217">
    <property type="entry name" value="SUGAR_TRANSPORT_2"/>
    <property type="match status" value="1"/>
</dbReference>
<dbReference type="OrthoDB" id="6612291at2759"/>
<dbReference type="InterPro" id="IPR036259">
    <property type="entry name" value="MFS_trans_sf"/>
</dbReference>
<keyword evidence="4 9" id="KW-0812">Transmembrane</keyword>
<comment type="caution">
    <text evidence="11">The sequence shown here is derived from an EMBL/GenBank/DDBJ whole genome shotgun (WGS) entry which is preliminary data.</text>
</comment>
<feature type="transmembrane region" description="Helical" evidence="9">
    <location>
        <begin position="347"/>
        <end position="368"/>
    </location>
</feature>
<comment type="subcellular location">
    <subcellularLocation>
        <location evidence="1">Membrane</location>
        <topology evidence="1">Multi-pass membrane protein</topology>
    </subcellularLocation>
</comment>
<dbReference type="PROSITE" id="PS00216">
    <property type="entry name" value="SUGAR_TRANSPORT_1"/>
    <property type="match status" value="2"/>
</dbReference>
<evidence type="ECO:0000256" key="8">
    <source>
        <dbReference type="RuleBase" id="RU003346"/>
    </source>
</evidence>
<gene>
    <name evidence="11" type="ORF">BCR35DRAFT_323855</name>
</gene>
<feature type="transmembrane region" description="Helical" evidence="9">
    <location>
        <begin position="414"/>
        <end position="431"/>
    </location>
</feature>
<dbReference type="InterPro" id="IPR003663">
    <property type="entry name" value="Sugar/inositol_transpt"/>
</dbReference>
<feature type="transmembrane region" description="Helical" evidence="9">
    <location>
        <begin position="74"/>
        <end position="94"/>
    </location>
</feature>
<dbReference type="InterPro" id="IPR020846">
    <property type="entry name" value="MFS_dom"/>
</dbReference>
<sequence length="517" mass="55297">MVMPLSYLVMLPLEMASRFFSLLSPSRWLTRSLSSPPHSTTTLHAGNLIANRGFINQMATITVDGLPAIHPQHLAVWGGLSSAASIVSLVLGGYPSDRFGRKSMMALLTILLVAAGAVEVTATSWKAWCGAKTLTGLSIGLAQGSVATYVSEVAPTRIRGALLGLYSLMWGLGGLVAAIVLNAIQTSSTPNDYKRGLYSTFGFAGMVMILLLVIPESPRYYARRGNDEAAKKVLQRINGGVEGYNVELEYATLKQEVEDGKQLAVLAKGISFIDLFRGTNLRRTWISFAPFAWQQLIGIPVVFGYTSYFFQLAGLKNPFLGTVAVNVILLSGILASFYLVERAGRRTLINYGGLVMVASLVVIGGLGFTGVTSATSNATIFFMCLWVAAYSTSAGPLGYVFLGESSTPILRAKTSGAAAAGAGAFGLIFNYCSPLMLSAAPDGAGWGVKTAFFFAGTGFIGLVLLFFTIPETKNRSYLELDELFLRKIPARRFATTKTSVDAVKEDAKEDVKGEDPV</sequence>
<dbReference type="PANTHER" id="PTHR48022">
    <property type="entry name" value="PLASTIDIC GLUCOSE TRANSPORTER 4"/>
    <property type="match status" value="1"/>
</dbReference>
<dbReference type="GO" id="GO:0016020">
    <property type="term" value="C:membrane"/>
    <property type="evidence" value="ECO:0007669"/>
    <property type="project" value="UniProtKB-SubCell"/>
</dbReference>
<dbReference type="AlphaFoldDB" id="A0A1Y2G026"/>
<evidence type="ECO:0000256" key="6">
    <source>
        <dbReference type="ARBA" id="ARBA00023136"/>
    </source>
</evidence>
<keyword evidence="3 8" id="KW-0813">Transport</keyword>
<dbReference type="PROSITE" id="PS50850">
    <property type="entry name" value="MFS"/>
    <property type="match status" value="1"/>
</dbReference>
<feature type="transmembrane region" description="Helical" evidence="9">
    <location>
        <begin position="451"/>
        <end position="469"/>
    </location>
</feature>
<dbReference type="InterPro" id="IPR005829">
    <property type="entry name" value="Sugar_transporter_CS"/>
</dbReference>
<dbReference type="NCBIfam" id="TIGR00879">
    <property type="entry name" value="SP"/>
    <property type="match status" value="1"/>
</dbReference>
<keyword evidence="5 9" id="KW-1133">Transmembrane helix</keyword>
<dbReference type="InterPro" id="IPR050360">
    <property type="entry name" value="MFS_Sugar_Transporters"/>
</dbReference>
<dbReference type="PANTHER" id="PTHR48022:SF68">
    <property type="entry name" value="MAJOR FACILITATOR SUPERFAMILY (MFS) PROFILE DOMAIN-CONTAINING PROTEIN-RELATED"/>
    <property type="match status" value="1"/>
</dbReference>
<organism evidence="11 12">
    <name type="scientific">Leucosporidium creatinivorum</name>
    <dbReference type="NCBI Taxonomy" id="106004"/>
    <lineage>
        <taxon>Eukaryota</taxon>
        <taxon>Fungi</taxon>
        <taxon>Dikarya</taxon>
        <taxon>Basidiomycota</taxon>
        <taxon>Pucciniomycotina</taxon>
        <taxon>Microbotryomycetes</taxon>
        <taxon>Leucosporidiales</taxon>
        <taxon>Leucosporidium</taxon>
    </lineage>
</organism>
<dbReference type="InParanoid" id="A0A1Y2G026"/>
<keyword evidence="12" id="KW-1185">Reference proteome</keyword>
<feature type="transmembrane region" description="Helical" evidence="9">
    <location>
        <begin position="285"/>
        <end position="307"/>
    </location>
</feature>
<feature type="transmembrane region" description="Helical" evidence="9">
    <location>
        <begin position="319"/>
        <end position="340"/>
    </location>
</feature>
<comment type="similarity">
    <text evidence="2 8">Belongs to the major facilitator superfamily. Sugar transporter (TC 2.A.1.1) family.</text>
</comment>
<evidence type="ECO:0000256" key="9">
    <source>
        <dbReference type="SAM" id="Phobius"/>
    </source>
</evidence>
<dbReference type="PRINTS" id="PR00171">
    <property type="entry name" value="SUGRTRNSPORT"/>
</dbReference>
<protein>
    <submittedName>
        <fullName evidence="11">And other transporter-domain-containing protein</fullName>
    </submittedName>
</protein>
<dbReference type="Gene3D" id="1.20.1250.20">
    <property type="entry name" value="MFS general substrate transporter like domains"/>
    <property type="match status" value="1"/>
</dbReference>
<dbReference type="InterPro" id="IPR005828">
    <property type="entry name" value="MFS_sugar_transport-like"/>
</dbReference>
<keyword evidence="6 9" id="KW-0472">Membrane</keyword>
<dbReference type="EMBL" id="MCGR01000005">
    <property type="protein sequence ID" value="ORY89818.1"/>
    <property type="molecule type" value="Genomic_DNA"/>
</dbReference>
<feature type="transmembrane region" description="Helical" evidence="9">
    <location>
        <begin position="163"/>
        <end position="184"/>
    </location>
</feature>
<dbReference type="SUPFAM" id="SSF103473">
    <property type="entry name" value="MFS general substrate transporter"/>
    <property type="match status" value="1"/>
</dbReference>
<comment type="catalytic activity">
    <reaction evidence="7">
        <text>myo-inositol(out) + H(+)(out) = myo-inositol(in) + H(+)(in)</text>
        <dbReference type="Rhea" id="RHEA:60364"/>
        <dbReference type="ChEBI" id="CHEBI:15378"/>
        <dbReference type="ChEBI" id="CHEBI:17268"/>
    </reaction>
</comment>
<evidence type="ECO:0000313" key="12">
    <source>
        <dbReference type="Proteomes" id="UP000193467"/>
    </source>
</evidence>
<feature type="domain" description="Major facilitator superfamily (MFS) profile" evidence="10">
    <location>
        <begin position="1"/>
        <end position="473"/>
    </location>
</feature>
<evidence type="ECO:0000256" key="2">
    <source>
        <dbReference type="ARBA" id="ARBA00010992"/>
    </source>
</evidence>
<feature type="transmembrane region" description="Helical" evidence="9">
    <location>
        <begin position="106"/>
        <end position="128"/>
    </location>
</feature>
<evidence type="ECO:0000256" key="5">
    <source>
        <dbReference type="ARBA" id="ARBA00022989"/>
    </source>
</evidence>
<dbReference type="GO" id="GO:0005351">
    <property type="term" value="F:carbohydrate:proton symporter activity"/>
    <property type="evidence" value="ECO:0007669"/>
    <property type="project" value="TreeGrafter"/>
</dbReference>
<dbReference type="Proteomes" id="UP000193467">
    <property type="component" value="Unassembled WGS sequence"/>
</dbReference>
<proteinExistence type="inferred from homology"/>
<evidence type="ECO:0000256" key="7">
    <source>
        <dbReference type="ARBA" id="ARBA00049119"/>
    </source>
</evidence>
<evidence type="ECO:0000256" key="4">
    <source>
        <dbReference type="ARBA" id="ARBA00022692"/>
    </source>
</evidence>
<feature type="transmembrane region" description="Helical" evidence="9">
    <location>
        <begin position="134"/>
        <end position="151"/>
    </location>
</feature>
<dbReference type="Pfam" id="PF00083">
    <property type="entry name" value="Sugar_tr"/>
    <property type="match status" value="1"/>
</dbReference>
<evidence type="ECO:0000256" key="1">
    <source>
        <dbReference type="ARBA" id="ARBA00004141"/>
    </source>
</evidence>
<feature type="transmembrane region" description="Helical" evidence="9">
    <location>
        <begin position="380"/>
        <end position="402"/>
    </location>
</feature>
<evidence type="ECO:0000313" key="11">
    <source>
        <dbReference type="EMBL" id="ORY89818.1"/>
    </source>
</evidence>
<feature type="transmembrane region" description="Helical" evidence="9">
    <location>
        <begin position="196"/>
        <end position="214"/>
    </location>
</feature>
<evidence type="ECO:0000259" key="10">
    <source>
        <dbReference type="PROSITE" id="PS50850"/>
    </source>
</evidence>
<accession>A0A1Y2G026</accession>
<evidence type="ECO:0000256" key="3">
    <source>
        <dbReference type="ARBA" id="ARBA00022448"/>
    </source>
</evidence>
<name>A0A1Y2G026_9BASI</name>